<keyword evidence="8" id="KW-0325">Glycoprotein</keyword>
<evidence type="ECO:0000313" key="13">
    <source>
        <dbReference type="EMBL" id="TNM93827.1"/>
    </source>
</evidence>
<keyword evidence="3" id="KW-0964">Secreted</keyword>
<dbReference type="InterPro" id="IPR051145">
    <property type="entry name" value="GAS-SHBG-PROS"/>
</dbReference>
<evidence type="ECO:0000256" key="8">
    <source>
        <dbReference type="ARBA" id="ARBA00023180"/>
    </source>
</evidence>
<keyword evidence="5" id="KW-0732">Signal</keyword>
<comment type="caution">
    <text evidence="11">Lacks conserved residue(s) required for the propagation of feature annotation.</text>
</comment>
<name>A0A4Z2BPT8_9TELE</name>
<dbReference type="PROSITE" id="PS50025">
    <property type="entry name" value="LAM_G_DOMAIN"/>
    <property type="match status" value="1"/>
</dbReference>
<dbReference type="AlphaFoldDB" id="A0A4Z2BPT8"/>
<proteinExistence type="predicted"/>
<dbReference type="SMART" id="SM00282">
    <property type="entry name" value="LamG"/>
    <property type="match status" value="1"/>
</dbReference>
<dbReference type="InterPro" id="IPR013320">
    <property type="entry name" value="ConA-like_dom_sf"/>
</dbReference>
<evidence type="ECO:0000256" key="5">
    <source>
        <dbReference type="ARBA" id="ARBA00022729"/>
    </source>
</evidence>
<dbReference type="EMBL" id="SWLE01000012">
    <property type="protein sequence ID" value="TNM93827.1"/>
    <property type="molecule type" value="Genomic_DNA"/>
</dbReference>
<organism evidence="13 14">
    <name type="scientific">Takifugu bimaculatus</name>
    <dbReference type="NCBI Taxonomy" id="433685"/>
    <lineage>
        <taxon>Eukaryota</taxon>
        <taxon>Metazoa</taxon>
        <taxon>Chordata</taxon>
        <taxon>Craniata</taxon>
        <taxon>Vertebrata</taxon>
        <taxon>Euteleostomi</taxon>
        <taxon>Actinopterygii</taxon>
        <taxon>Neopterygii</taxon>
        <taxon>Teleostei</taxon>
        <taxon>Neoteleostei</taxon>
        <taxon>Acanthomorphata</taxon>
        <taxon>Eupercaria</taxon>
        <taxon>Tetraodontiformes</taxon>
        <taxon>Tetradontoidea</taxon>
        <taxon>Tetraodontidae</taxon>
        <taxon>Takifugu</taxon>
    </lineage>
</organism>
<dbReference type="SUPFAM" id="SSF49899">
    <property type="entry name" value="Concanavalin A-like lectins/glucanases"/>
    <property type="match status" value="2"/>
</dbReference>
<dbReference type="Pfam" id="PF00054">
    <property type="entry name" value="Laminin_G_1"/>
    <property type="match status" value="1"/>
</dbReference>
<dbReference type="PANTHER" id="PTHR24040">
    <property type="entry name" value="LAMININ G-LIKE DOMAIN-CONTAINING PROTEIN"/>
    <property type="match status" value="1"/>
</dbReference>
<dbReference type="Gene3D" id="2.60.120.200">
    <property type="match status" value="2"/>
</dbReference>
<dbReference type="InterPro" id="IPR001791">
    <property type="entry name" value="Laminin_G"/>
</dbReference>
<evidence type="ECO:0000256" key="9">
    <source>
        <dbReference type="ARBA" id="ARBA00037620"/>
    </source>
</evidence>
<evidence type="ECO:0000256" key="6">
    <source>
        <dbReference type="ARBA" id="ARBA00023121"/>
    </source>
</evidence>
<evidence type="ECO:0000259" key="12">
    <source>
        <dbReference type="PROSITE" id="PS50025"/>
    </source>
</evidence>
<evidence type="ECO:0000256" key="7">
    <source>
        <dbReference type="ARBA" id="ARBA00023157"/>
    </source>
</evidence>
<evidence type="ECO:0000256" key="1">
    <source>
        <dbReference type="ARBA" id="ARBA00004613"/>
    </source>
</evidence>
<dbReference type="GO" id="GO:0005496">
    <property type="term" value="F:steroid binding"/>
    <property type="evidence" value="ECO:0007669"/>
    <property type="project" value="UniProtKB-KW"/>
</dbReference>
<evidence type="ECO:0000256" key="3">
    <source>
        <dbReference type="ARBA" id="ARBA00022525"/>
    </source>
</evidence>
<keyword evidence="6" id="KW-0446">Lipid-binding</keyword>
<evidence type="ECO:0000256" key="4">
    <source>
        <dbReference type="ARBA" id="ARBA00022665"/>
    </source>
</evidence>
<keyword evidence="14" id="KW-1185">Reference proteome</keyword>
<comment type="subcellular location">
    <subcellularLocation>
        <location evidence="1">Secreted</location>
    </subcellularLocation>
</comment>
<keyword evidence="4" id="KW-0754">Steroid-binding</keyword>
<feature type="domain" description="Laminin G" evidence="12">
    <location>
        <begin position="142"/>
        <end position="308"/>
    </location>
</feature>
<dbReference type="CDD" id="cd00110">
    <property type="entry name" value="LamG"/>
    <property type="match status" value="1"/>
</dbReference>
<protein>
    <recommendedName>
        <fullName evidence="10">Sex hormone-binding globulin</fullName>
    </recommendedName>
</protein>
<evidence type="ECO:0000256" key="11">
    <source>
        <dbReference type="PROSITE-ProRule" id="PRU00122"/>
    </source>
</evidence>
<evidence type="ECO:0000256" key="2">
    <source>
        <dbReference type="ARBA" id="ARBA00011738"/>
    </source>
</evidence>
<comment type="subunit">
    <text evidence="2">Homodimer.</text>
</comment>
<keyword evidence="7" id="KW-1015">Disulfide bond</keyword>
<dbReference type="GO" id="GO:0005576">
    <property type="term" value="C:extracellular region"/>
    <property type="evidence" value="ECO:0007669"/>
    <property type="project" value="UniProtKB-SubCell"/>
</dbReference>
<evidence type="ECO:0000313" key="14">
    <source>
        <dbReference type="Proteomes" id="UP000516260"/>
    </source>
</evidence>
<evidence type="ECO:0000256" key="10">
    <source>
        <dbReference type="ARBA" id="ARBA00040510"/>
    </source>
</evidence>
<comment type="caution">
    <text evidence="13">The sequence shown here is derived from an EMBL/GenBank/DDBJ whole genome shotgun (WGS) entry which is preliminary data.</text>
</comment>
<gene>
    <name evidence="13" type="ORF">fugu_002003</name>
</gene>
<dbReference type="Proteomes" id="UP000516260">
    <property type="component" value="Chromosome 2"/>
</dbReference>
<sequence>MLVQIRAQILTKAPVFPSVGFIFSSRQPQFPKRPVGGSITSSALWTPRKRASSSHHTPAGSCPWLARPEGAWGPQKVAGRRILGICGSDGAEGWRCFGKLWLSGCWLRSAPHCRAGGPRRRETVRDKKQVAGDATMFLGQEREKWRPLIHTTVNLTDISSIKSSFQLRTFDPEGVIFYGDTKGGRDWFVLSLKDGIPLMQIYRSGMYVSVAGGAKLSDGEWHTLEVSNHGDFVILEMDGGNKLVVGMHPAEPEEALSGELRLAVGGVLISTDHMIVPVEPRFDACVRQGSWLNLSTPWETDAEELWSCYQHLRPGSYFSGAGFAIFNTSGFDIDTHAGIKVELLGDFSKMDGTILSIKAAGQEPTFTLTSNNNTEEVTFTFGEKEYSMKAPLRKLEIIFQSDLIQLRTDKSNITDLSPIQVGHSGYLEKWRNGRLGLGGLLGESEDEVGSHFLAGCLEKIQVQGKDLDLDLAVKHKSITSHSCPA</sequence>
<comment type="function">
    <text evidence="9">Functions as an androgen transport protein, but may also be involved in receptor mediated processes. Each dimer binds one molecule of steroid. Specific for 5-alpha-dihydrotestosterone, testosterone, and 17-beta-estradiol. Regulates the plasma metabolic clearance rate of steroid hormones by controlling their plasma concentration.</text>
</comment>
<dbReference type="PANTHER" id="PTHR24040:SF3">
    <property type="entry name" value="SEX HORMONE-BINDING GLOBULIN"/>
    <property type="match status" value="1"/>
</dbReference>
<accession>A0A4Z2BPT8</accession>
<reference evidence="13 14" key="1">
    <citation type="submission" date="2019-04" db="EMBL/GenBank/DDBJ databases">
        <title>The sequence and de novo assembly of Takifugu bimaculatus genome using PacBio and Hi-C technologies.</title>
        <authorList>
            <person name="Xu P."/>
            <person name="Liu B."/>
            <person name="Zhou Z."/>
        </authorList>
    </citation>
    <scope>NUCLEOTIDE SEQUENCE [LARGE SCALE GENOMIC DNA]</scope>
    <source>
        <strain evidence="13">TB-2018</strain>
        <tissue evidence="13">Muscle</tissue>
    </source>
</reference>